<reference evidence="9 10" key="1">
    <citation type="submission" date="2019-10" db="EMBL/GenBank/DDBJ databases">
        <authorList>
            <person name="Karimi E."/>
        </authorList>
    </citation>
    <scope>NUCLEOTIDE SEQUENCE [LARGE SCALE GENOMIC DNA]</scope>
    <source>
        <strain evidence="9">Exiguobacterium sp. 9Y</strain>
    </source>
</reference>
<evidence type="ECO:0000256" key="4">
    <source>
        <dbReference type="ARBA" id="ARBA00022692"/>
    </source>
</evidence>
<evidence type="ECO:0000256" key="3">
    <source>
        <dbReference type="ARBA" id="ARBA00022475"/>
    </source>
</evidence>
<keyword evidence="3" id="KW-1003">Cell membrane</keyword>
<accession>A0A653IGE2</accession>
<dbReference type="PROSITE" id="PS50928">
    <property type="entry name" value="ABC_TM1"/>
    <property type="match status" value="1"/>
</dbReference>
<feature type="domain" description="ABC transmembrane type-1" evidence="8">
    <location>
        <begin position="77"/>
        <end position="275"/>
    </location>
</feature>
<organism evidence="9 10">
    <name type="scientific">Exiguobacterium oxidotolerans</name>
    <dbReference type="NCBI Taxonomy" id="223958"/>
    <lineage>
        <taxon>Bacteria</taxon>
        <taxon>Bacillati</taxon>
        <taxon>Bacillota</taxon>
        <taxon>Bacilli</taxon>
        <taxon>Bacillales</taxon>
        <taxon>Bacillales Family XII. Incertae Sedis</taxon>
        <taxon>Exiguobacterium</taxon>
    </lineage>
</organism>
<evidence type="ECO:0000259" key="8">
    <source>
        <dbReference type="PROSITE" id="PS50928"/>
    </source>
</evidence>
<dbReference type="PANTHER" id="PTHR30465">
    <property type="entry name" value="INNER MEMBRANE ABC TRANSPORTER"/>
    <property type="match status" value="1"/>
</dbReference>
<gene>
    <name evidence="9" type="ORF">EXIGUO9Y_360203</name>
</gene>
<protein>
    <submittedName>
        <fullName evidence="9">ABC transporter permease</fullName>
    </submittedName>
</protein>
<keyword evidence="6 7" id="KW-0472">Membrane</keyword>
<evidence type="ECO:0000256" key="2">
    <source>
        <dbReference type="ARBA" id="ARBA00022448"/>
    </source>
</evidence>
<feature type="transmembrane region" description="Helical" evidence="7">
    <location>
        <begin position="213"/>
        <end position="235"/>
    </location>
</feature>
<feature type="transmembrane region" description="Helical" evidence="7">
    <location>
        <begin position="81"/>
        <end position="101"/>
    </location>
</feature>
<proteinExistence type="inferred from homology"/>
<keyword evidence="2 7" id="KW-0813">Transport</keyword>
<dbReference type="Gene3D" id="1.10.3720.10">
    <property type="entry name" value="MetI-like"/>
    <property type="match status" value="1"/>
</dbReference>
<evidence type="ECO:0000256" key="1">
    <source>
        <dbReference type="ARBA" id="ARBA00004651"/>
    </source>
</evidence>
<dbReference type="InterPro" id="IPR000515">
    <property type="entry name" value="MetI-like"/>
</dbReference>
<feature type="transmembrane region" description="Helical" evidence="7">
    <location>
        <begin position="160"/>
        <end position="179"/>
    </location>
</feature>
<feature type="transmembrane region" description="Helical" evidence="7">
    <location>
        <begin position="122"/>
        <end position="140"/>
    </location>
</feature>
<comment type="subcellular location">
    <subcellularLocation>
        <location evidence="1 7">Cell membrane</location>
        <topology evidence="1 7">Multi-pass membrane protein</topology>
    </subcellularLocation>
</comment>
<keyword evidence="4 7" id="KW-0812">Transmembrane</keyword>
<feature type="transmembrane region" description="Helical" evidence="7">
    <location>
        <begin position="255"/>
        <end position="275"/>
    </location>
</feature>
<evidence type="ECO:0000256" key="7">
    <source>
        <dbReference type="RuleBase" id="RU363032"/>
    </source>
</evidence>
<feature type="transmembrane region" description="Helical" evidence="7">
    <location>
        <begin position="12"/>
        <end position="30"/>
    </location>
</feature>
<dbReference type="AlphaFoldDB" id="A0A653IGE2"/>
<comment type="similarity">
    <text evidence="7">Belongs to the binding-protein-dependent transport system permease family.</text>
</comment>
<dbReference type="SUPFAM" id="SSF161098">
    <property type="entry name" value="MetI-like"/>
    <property type="match status" value="1"/>
</dbReference>
<dbReference type="Proteomes" id="UP000439752">
    <property type="component" value="Unassembled WGS sequence"/>
</dbReference>
<evidence type="ECO:0000256" key="6">
    <source>
        <dbReference type="ARBA" id="ARBA00023136"/>
    </source>
</evidence>
<name>A0A653IGE2_9BACL</name>
<evidence type="ECO:0000256" key="5">
    <source>
        <dbReference type="ARBA" id="ARBA00022989"/>
    </source>
</evidence>
<evidence type="ECO:0000313" key="9">
    <source>
        <dbReference type="EMBL" id="VWX37926.1"/>
    </source>
</evidence>
<evidence type="ECO:0000313" key="10">
    <source>
        <dbReference type="Proteomes" id="UP000439752"/>
    </source>
</evidence>
<dbReference type="PANTHER" id="PTHR30465:SF44">
    <property type="entry name" value="ABC-TYPE DIPEPTIDE_OLIGOPEPTIDE TRANSPORT SYSTEM, PERMEASE COMPONENT"/>
    <property type="match status" value="1"/>
</dbReference>
<sequence>MFPLVIRKSLQFIVSLVVLLCISALPALIVQLRPNFSNYTDALKQQVLFLTGIEPILYYNVTAQQLRPLLPDLKPFIQETLIIFSSALVCSFIAALAYAFLFYRARLRTRNLLKQTTRVLEMVPDLFWVIFSQYIIIVLFKTTGFDQIEVAGGFADSIRFLPILTLSLTTLFFFIKWLTGQIQEEEGASYIELARAKGTHANHLFWSHLIPNLFYRFYLFFRANVITILSSLVVIEYTFNVQGLFRFVIMNPQLPVLLVTLLLIYLPFFLIDLIAELCIPKAWKGGAV</sequence>
<dbReference type="GO" id="GO:0055085">
    <property type="term" value="P:transmembrane transport"/>
    <property type="evidence" value="ECO:0007669"/>
    <property type="project" value="InterPro"/>
</dbReference>
<keyword evidence="10" id="KW-1185">Reference proteome</keyword>
<dbReference type="InterPro" id="IPR035906">
    <property type="entry name" value="MetI-like_sf"/>
</dbReference>
<dbReference type="RefSeq" id="WP_029333136.1">
    <property type="nucleotide sequence ID" value="NZ_LR732312.1"/>
</dbReference>
<dbReference type="GO" id="GO:0005886">
    <property type="term" value="C:plasma membrane"/>
    <property type="evidence" value="ECO:0007669"/>
    <property type="project" value="UniProtKB-SubCell"/>
</dbReference>
<keyword evidence="5 7" id="KW-1133">Transmembrane helix</keyword>
<dbReference type="EMBL" id="CABWKQ010000030">
    <property type="protein sequence ID" value="VWX37926.1"/>
    <property type="molecule type" value="Genomic_DNA"/>
</dbReference>
<dbReference type="Pfam" id="PF00528">
    <property type="entry name" value="BPD_transp_1"/>
    <property type="match status" value="1"/>
</dbReference>
<dbReference type="CDD" id="cd06261">
    <property type="entry name" value="TM_PBP2"/>
    <property type="match status" value="1"/>
</dbReference>